<dbReference type="Proteomes" id="UP000242188">
    <property type="component" value="Unassembled WGS sequence"/>
</dbReference>
<dbReference type="InterPro" id="IPR003599">
    <property type="entry name" value="Ig_sub"/>
</dbReference>
<dbReference type="PANTHER" id="PTHR12231">
    <property type="entry name" value="CTX-RELATED TYPE I TRANSMEMBRANE PROTEIN"/>
    <property type="match status" value="1"/>
</dbReference>
<dbReference type="OrthoDB" id="10012075at2759"/>
<dbReference type="STRING" id="6573.A0A210QB85"/>
<organism evidence="6 7">
    <name type="scientific">Mizuhopecten yessoensis</name>
    <name type="common">Japanese scallop</name>
    <name type="synonym">Patinopecten yessoensis</name>
    <dbReference type="NCBI Taxonomy" id="6573"/>
    <lineage>
        <taxon>Eukaryota</taxon>
        <taxon>Metazoa</taxon>
        <taxon>Spiralia</taxon>
        <taxon>Lophotrochozoa</taxon>
        <taxon>Mollusca</taxon>
        <taxon>Bivalvia</taxon>
        <taxon>Autobranchia</taxon>
        <taxon>Pteriomorphia</taxon>
        <taxon>Pectinida</taxon>
        <taxon>Pectinoidea</taxon>
        <taxon>Pectinidae</taxon>
        <taxon>Mizuhopecten</taxon>
    </lineage>
</organism>
<keyword evidence="4" id="KW-0393">Immunoglobulin domain</keyword>
<dbReference type="SMART" id="SM00408">
    <property type="entry name" value="IGc2"/>
    <property type="match status" value="3"/>
</dbReference>
<keyword evidence="2" id="KW-0677">Repeat</keyword>
<dbReference type="GO" id="GO:0043005">
    <property type="term" value="C:neuron projection"/>
    <property type="evidence" value="ECO:0007669"/>
    <property type="project" value="TreeGrafter"/>
</dbReference>
<evidence type="ECO:0000256" key="4">
    <source>
        <dbReference type="ARBA" id="ARBA00023319"/>
    </source>
</evidence>
<gene>
    <name evidence="6" type="ORF">KP79_PYT15433</name>
</gene>
<name>A0A210QB85_MIZYE</name>
<dbReference type="SMART" id="SM00409">
    <property type="entry name" value="IG"/>
    <property type="match status" value="3"/>
</dbReference>
<dbReference type="SUPFAM" id="SSF48726">
    <property type="entry name" value="Immunoglobulin"/>
    <property type="match status" value="3"/>
</dbReference>
<reference evidence="6 7" key="1">
    <citation type="journal article" date="2017" name="Nat. Ecol. Evol.">
        <title>Scallop genome provides insights into evolution of bilaterian karyotype and development.</title>
        <authorList>
            <person name="Wang S."/>
            <person name="Zhang J."/>
            <person name="Jiao W."/>
            <person name="Li J."/>
            <person name="Xun X."/>
            <person name="Sun Y."/>
            <person name="Guo X."/>
            <person name="Huan P."/>
            <person name="Dong B."/>
            <person name="Zhang L."/>
            <person name="Hu X."/>
            <person name="Sun X."/>
            <person name="Wang J."/>
            <person name="Zhao C."/>
            <person name="Wang Y."/>
            <person name="Wang D."/>
            <person name="Huang X."/>
            <person name="Wang R."/>
            <person name="Lv J."/>
            <person name="Li Y."/>
            <person name="Zhang Z."/>
            <person name="Liu B."/>
            <person name="Lu W."/>
            <person name="Hui Y."/>
            <person name="Liang J."/>
            <person name="Zhou Z."/>
            <person name="Hou R."/>
            <person name="Li X."/>
            <person name="Liu Y."/>
            <person name="Li H."/>
            <person name="Ning X."/>
            <person name="Lin Y."/>
            <person name="Zhao L."/>
            <person name="Xing Q."/>
            <person name="Dou J."/>
            <person name="Li Y."/>
            <person name="Mao J."/>
            <person name="Guo H."/>
            <person name="Dou H."/>
            <person name="Li T."/>
            <person name="Mu C."/>
            <person name="Jiang W."/>
            <person name="Fu Q."/>
            <person name="Fu X."/>
            <person name="Miao Y."/>
            <person name="Liu J."/>
            <person name="Yu Q."/>
            <person name="Li R."/>
            <person name="Liao H."/>
            <person name="Li X."/>
            <person name="Kong Y."/>
            <person name="Jiang Z."/>
            <person name="Chourrout D."/>
            <person name="Li R."/>
            <person name="Bao Z."/>
        </authorList>
    </citation>
    <scope>NUCLEOTIDE SEQUENCE [LARGE SCALE GENOMIC DNA]</scope>
    <source>
        <strain evidence="6 7">PY_sf001</strain>
    </source>
</reference>
<accession>A0A210QB85</accession>
<evidence type="ECO:0000256" key="1">
    <source>
        <dbReference type="ARBA" id="ARBA00022729"/>
    </source>
</evidence>
<evidence type="ECO:0000313" key="7">
    <source>
        <dbReference type="Proteomes" id="UP000242188"/>
    </source>
</evidence>
<evidence type="ECO:0000256" key="3">
    <source>
        <dbReference type="ARBA" id="ARBA00023157"/>
    </source>
</evidence>
<evidence type="ECO:0000313" key="6">
    <source>
        <dbReference type="EMBL" id="OWF45992.1"/>
    </source>
</evidence>
<comment type="caution">
    <text evidence="6">The sequence shown here is derived from an EMBL/GenBank/DDBJ whole genome shotgun (WGS) entry which is preliminary data.</text>
</comment>
<dbReference type="AlphaFoldDB" id="A0A210QB85"/>
<proteinExistence type="predicted"/>
<feature type="domain" description="Ig-like" evidence="5">
    <location>
        <begin position="25"/>
        <end position="119"/>
    </location>
</feature>
<feature type="domain" description="Ig-like" evidence="5">
    <location>
        <begin position="220"/>
        <end position="314"/>
    </location>
</feature>
<keyword evidence="7" id="KW-1185">Reference proteome</keyword>
<dbReference type="InterPro" id="IPR013098">
    <property type="entry name" value="Ig_I-set"/>
</dbReference>
<dbReference type="InterPro" id="IPR051170">
    <property type="entry name" value="Neural/epithelial_adhesion"/>
</dbReference>
<dbReference type="PANTHER" id="PTHR12231:SF253">
    <property type="entry name" value="DPR-INTERACTING PROTEIN ETA, ISOFORM B-RELATED"/>
    <property type="match status" value="1"/>
</dbReference>
<keyword evidence="3" id="KW-1015">Disulfide bond</keyword>
<dbReference type="InterPro" id="IPR036179">
    <property type="entry name" value="Ig-like_dom_sf"/>
</dbReference>
<dbReference type="InterPro" id="IPR003598">
    <property type="entry name" value="Ig_sub2"/>
</dbReference>
<evidence type="ECO:0000259" key="5">
    <source>
        <dbReference type="PROSITE" id="PS50835"/>
    </source>
</evidence>
<keyword evidence="1" id="KW-0732">Signal</keyword>
<sequence length="397" mass="44729">MLITATTATCVLSAIEHSTQTTLYPVFDTSPVNITTTSGRTAKLPCEVFYRGNHKVVWMNPQKTVLTRMDHRIIDDMRISVERHLLREWNLHIRSVGYEDKGEYTCSINTEPVQEKHVFLEVQVPTKIVDEWSSRDMTVSEGDTVELICNATGVPPPTILWYKQTQYYDSAEKKAIVEPGEILVIHNVSRFCDGTFECVAYNDVGHSVSREINVAVVFPPEVMLRVNRIGQFLGKETILECIISASPMTTSVWLRNGKELKNRSGKFRTEGYSEGPHTVTLNLHIINIQPEDYGIYSCYASNAYGEDVEEMVLYEYPRQSPSRPRDIATETTRSVFPSSRTSYTVAPGGMLLNGNNVLSAPMSRSSGTSLKFSTENRIACLFVKLVLVYITLFVMPL</sequence>
<dbReference type="Gene3D" id="2.60.40.10">
    <property type="entry name" value="Immunoglobulins"/>
    <property type="match status" value="3"/>
</dbReference>
<dbReference type="EMBL" id="NEDP02004329">
    <property type="protein sequence ID" value="OWF45992.1"/>
    <property type="molecule type" value="Genomic_DNA"/>
</dbReference>
<dbReference type="InterPro" id="IPR013783">
    <property type="entry name" value="Ig-like_fold"/>
</dbReference>
<dbReference type="Pfam" id="PF07679">
    <property type="entry name" value="I-set"/>
    <property type="match status" value="1"/>
</dbReference>
<evidence type="ECO:0000256" key="2">
    <source>
        <dbReference type="ARBA" id="ARBA00022737"/>
    </source>
</evidence>
<dbReference type="Pfam" id="PF13927">
    <property type="entry name" value="Ig_3"/>
    <property type="match status" value="2"/>
</dbReference>
<dbReference type="InterPro" id="IPR007110">
    <property type="entry name" value="Ig-like_dom"/>
</dbReference>
<dbReference type="CDD" id="cd00096">
    <property type="entry name" value="Ig"/>
    <property type="match status" value="1"/>
</dbReference>
<feature type="domain" description="Ig-like" evidence="5">
    <location>
        <begin position="125"/>
        <end position="213"/>
    </location>
</feature>
<dbReference type="PROSITE" id="PS50835">
    <property type="entry name" value="IG_LIKE"/>
    <property type="match status" value="3"/>
</dbReference>
<protein>
    <submittedName>
        <fullName evidence="6">Opioid-binding protein/cell adhesion molecule-like</fullName>
    </submittedName>
</protein>